<dbReference type="Proteomes" id="UP000076761">
    <property type="component" value="Unassembled WGS sequence"/>
</dbReference>
<reference evidence="1 2" key="1">
    <citation type="journal article" date="2016" name="Mol. Biol. Evol.">
        <title>Comparative Genomics of Early-Diverging Mushroom-Forming Fungi Provides Insights into the Origins of Lignocellulose Decay Capabilities.</title>
        <authorList>
            <person name="Nagy L.G."/>
            <person name="Riley R."/>
            <person name="Tritt A."/>
            <person name="Adam C."/>
            <person name="Daum C."/>
            <person name="Floudas D."/>
            <person name="Sun H."/>
            <person name="Yadav J.S."/>
            <person name="Pangilinan J."/>
            <person name="Larsson K.H."/>
            <person name="Matsuura K."/>
            <person name="Barry K."/>
            <person name="Labutti K."/>
            <person name="Kuo R."/>
            <person name="Ohm R.A."/>
            <person name="Bhattacharya S.S."/>
            <person name="Shirouzu T."/>
            <person name="Yoshinaga Y."/>
            <person name="Martin F.M."/>
            <person name="Grigoriev I.V."/>
            <person name="Hibbett D.S."/>
        </authorList>
    </citation>
    <scope>NUCLEOTIDE SEQUENCE [LARGE SCALE GENOMIC DNA]</scope>
    <source>
        <strain evidence="1 2">HHB14362 ss-1</strain>
    </source>
</reference>
<gene>
    <name evidence="1" type="ORF">NEOLEDRAFT_1021041</name>
</gene>
<dbReference type="InParanoid" id="A0A165RKJ2"/>
<protein>
    <submittedName>
        <fullName evidence="1">Uncharacterized protein</fullName>
    </submittedName>
</protein>
<dbReference type="OrthoDB" id="2742740at2759"/>
<feature type="non-terminal residue" evidence="1">
    <location>
        <position position="168"/>
    </location>
</feature>
<accession>A0A165RKJ2</accession>
<proteinExistence type="predicted"/>
<dbReference type="AlphaFoldDB" id="A0A165RKJ2"/>
<keyword evidence="2" id="KW-1185">Reference proteome</keyword>
<sequence>DLEDEYTGSIEEIQDADQFIRLIHQATLDDCHSGLDDDLQQNICNPPQMPLDIDEPDILFSIKAYISASEASQETYNSFHKAVQECFLGMEMLSYYEVKKLVSELSGVHMIKTDMCINSCMAYAGTFAGLVTCKYCGHACYDPKKSKHGKCVPYQQFSTFPIGPQLQA</sequence>
<dbReference type="STRING" id="1314782.A0A165RKJ2"/>
<feature type="non-terminal residue" evidence="1">
    <location>
        <position position="1"/>
    </location>
</feature>
<evidence type="ECO:0000313" key="2">
    <source>
        <dbReference type="Proteomes" id="UP000076761"/>
    </source>
</evidence>
<organism evidence="1 2">
    <name type="scientific">Neolentinus lepideus HHB14362 ss-1</name>
    <dbReference type="NCBI Taxonomy" id="1314782"/>
    <lineage>
        <taxon>Eukaryota</taxon>
        <taxon>Fungi</taxon>
        <taxon>Dikarya</taxon>
        <taxon>Basidiomycota</taxon>
        <taxon>Agaricomycotina</taxon>
        <taxon>Agaricomycetes</taxon>
        <taxon>Gloeophyllales</taxon>
        <taxon>Gloeophyllaceae</taxon>
        <taxon>Neolentinus</taxon>
    </lineage>
</organism>
<dbReference type="EMBL" id="KV425581">
    <property type="protein sequence ID" value="KZT23945.1"/>
    <property type="molecule type" value="Genomic_DNA"/>
</dbReference>
<evidence type="ECO:0000313" key="1">
    <source>
        <dbReference type="EMBL" id="KZT23945.1"/>
    </source>
</evidence>
<name>A0A165RKJ2_9AGAM</name>